<proteinExistence type="predicted"/>
<keyword evidence="1" id="KW-0812">Transmembrane</keyword>
<feature type="transmembrane region" description="Helical" evidence="1">
    <location>
        <begin position="55"/>
        <end position="75"/>
    </location>
</feature>
<evidence type="ECO:0000313" key="2">
    <source>
        <dbReference type="EMBL" id="THE13578.1"/>
    </source>
</evidence>
<keyword evidence="1" id="KW-1133">Transmembrane helix</keyword>
<reference evidence="2 3" key="1">
    <citation type="journal article" date="2019" name="Indoor Air">
        <title>Impacts of indoor surface finishes on bacterial viability.</title>
        <authorList>
            <person name="Hu J."/>
            <person name="Maamar S.B."/>
            <person name="Glawe A.J."/>
            <person name="Gottel N."/>
            <person name="Gilbert J.A."/>
            <person name="Hartmann E.M."/>
        </authorList>
    </citation>
    <scope>NUCLEOTIDE SEQUENCE [LARGE SCALE GENOMIC DNA]</scope>
    <source>
        <strain evidence="2 3">AF060A6</strain>
    </source>
</reference>
<evidence type="ECO:0000256" key="1">
    <source>
        <dbReference type="SAM" id="Phobius"/>
    </source>
</evidence>
<evidence type="ECO:0000313" key="3">
    <source>
        <dbReference type="Proteomes" id="UP000306477"/>
    </source>
</evidence>
<dbReference type="RefSeq" id="WP_136378811.1">
    <property type="nucleotide sequence ID" value="NZ_SLUB01000008.1"/>
</dbReference>
<dbReference type="EMBL" id="SLUB01000008">
    <property type="protein sequence ID" value="THE13578.1"/>
    <property type="molecule type" value="Genomic_DNA"/>
</dbReference>
<name>A0A4S3PV60_9BACI</name>
<keyword evidence="1" id="KW-0472">Membrane</keyword>
<keyword evidence="3" id="KW-1185">Reference proteome</keyword>
<feature type="transmembrane region" description="Helical" evidence="1">
    <location>
        <begin position="12"/>
        <end position="35"/>
    </location>
</feature>
<comment type="caution">
    <text evidence="2">The sequence shown here is derived from an EMBL/GenBank/DDBJ whole genome shotgun (WGS) entry which is preliminary data.</text>
</comment>
<feature type="transmembrane region" description="Helical" evidence="1">
    <location>
        <begin position="82"/>
        <end position="103"/>
    </location>
</feature>
<dbReference type="Proteomes" id="UP000306477">
    <property type="component" value="Unassembled WGS sequence"/>
</dbReference>
<gene>
    <name evidence="2" type="ORF">E1I69_06590</name>
</gene>
<dbReference type="AlphaFoldDB" id="A0A4S3PV60"/>
<accession>A0A4S3PV60</accession>
<protein>
    <submittedName>
        <fullName evidence="2">Uncharacterized protein</fullName>
    </submittedName>
</protein>
<sequence>MELTRNYEKRHFFVSIAVIIAVSIPFAVPFFPFIISDVMYATRETWFIQTPKAAYFLWGAGFLLWLLATIIIYYFNVNKASLIVGIVMFILSFIPIVLGANHYKELSDDGVTFSEISTLDQKHYKWDEINKIVYHLEKEKGKRSILEFQFKDGNNVKLVRDSHLSNDYYKLREKISEYQIEFVNSKNSSD</sequence>
<organism evidence="2 3">
    <name type="scientific">Bacillus timonensis</name>
    <dbReference type="NCBI Taxonomy" id="1033734"/>
    <lineage>
        <taxon>Bacteria</taxon>
        <taxon>Bacillati</taxon>
        <taxon>Bacillota</taxon>
        <taxon>Bacilli</taxon>
        <taxon>Bacillales</taxon>
        <taxon>Bacillaceae</taxon>
        <taxon>Bacillus</taxon>
    </lineage>
</organism>
<dbReference type="OrthoDB" id="2449392at2"/>